<reference evidence="5 6" key="1">
    <citation type="journal article" date="2009" name="Stand. Genomic Sci.">
        <title>Complete genome sequence of Beutenbergia cavernae type strain (HKI 0122).</title>
        <authorList>
            <person name="Land M."/>
            <person name="Pukall R."/>
            <person name="Abt B."/>
            <person name="Goker M."/>
            <person name="Rohde M."/>
            <person name="Glavina Del Rio T."/>
            <person name="Tice H."/>
            <person name="Copeland A."/>
            <person name="Cheng J.F."/>
            <person name="Lucas S."/>
            <person name="Chen F."/>
            <person name="Nolan M."/>
            <person name="Bruce D."/>
            <person name="Goodwin L."/>
            <person name="Pitluck S."/>
            <person name="Ivanova N."/>
            <person name="Mavromatis K."/>
            <person name="Ovchinnikova G."/>
            <person name="Pati A."/>
            <person name="Chen A."/>
            <person name="Palaniappan K."/>
            <person name="Hauser L."/>
            <person name="Chang Y.J."/>
            <person name="Jefferies C.C."/>
            <person name="Saunders E."/>
            <person name="Brettin T."/>
            <person name="Detter J.C."/>
            <person name="Han C."/>
            <person name="Chain P."/>
            <person name="Bristow J."/>
            <person name="Eisen J.A."/>
            <person name="Markowitz V."/>
            <person name="Hugenholtz P."/>
            <person name="Kyrpides N.C."/>
            <person name="Klenk H.P."/>
            <person name="Lapidus A."/>
        </authorList>
    </citation>
    <scope>NUCLEOTIDE SEQUENCE [LARGE SCALE GENOMIC DNA]</scope>
    <source>
        <strain evidence="6">ATCC BAA-8 / DSM 12333 / NBRC 16432</strain>
    </source>
</reference>
<dbReference type="PROSITE" id="PS51257">
    <property type="entry name" value="PROKAR_LIPOPROTEIN"/>
    <property type="match status" value="1"/>
</dbReference>
<feature type="domain" description="NodB homology" evidence="4">
    <location>
        <begin position="304"/>
        <end position="480"/>
    </location>
</feature>
<keyword evidence="2" id="KW-0378">Hydrolase</keyword>
<dbReference type="GO" id="GO:0016810">
    <property type="term" value="F:hydrolase activity, acting on carbon-nitrogen (but not peptide) bonds"/>
    <property type="evidence" value="ECO:0007669"/>
    <property type="project" value="InterPro"/>
</dbReference>
<dbReference type="CDD" id="cd10954">
    <property type="entry name" value="CE4_CtAXE_like"/>
    <property type="match status" value="1"/>
</dbReference>
<dbReference type="AlphaFoldDB" id="C5BV04"/>
<name>C5BV04_BEUC1</name>
<proteinExistence type="predicted"/>
<dbReference type="GO" id="GO:0016020">
    <property type="term" value="C:membrane"/>
    <property type="evidence" value="ECO:0007669"/>
    <property type="project" value="TreeGrafter"/>
</dbReference>
<feature type="region of interest" description="Disordered" evidence="3">
    <location>
        <begin position="187"/>
        <end position="207"/>
    </location>
</feature>
<accession>C5BV04</accession>
<gene>
    <name evidence="5" type="ordered locus">Bcav_0113</name>
</gene>
<sequence>MRAAGGRGPHIEGHGAGAALLVALVLAVAIACTAPSGDPGAPSPDGLVRADALAALDPSSVPGLESSTESSTDPDHTVAISTVVAPGLDDLNALTTAFVERWRPLGAAGTDLDVGWNVALAVRSVLALRVHAALEVGSADAVRGAATFYADATRGAAWSGRELFTDDGASSLAEALAAAELRAATRAPGAPAPSITPTSSPYPDDLPGTGVLDDVAFDARGDLLVTRPDADGWLTWKVPADVASPWLSDAGRIVRGSVRSGGTFVGLPGQAAAPAPSDGPLAVPLVPPPRPPDPPAGPDCAVVRCLALTFDDGPGPHTQRLLDELAAAGVPATFFLVGQNAASRPELVAAIAAAGHQIGNHTWNHPDLTGLDAASVRDQLDRTASAIRDASGVTAPLVRPPYGAIDDDVRAVLAQRGSPAVLWSVDTEDWRHRDAAETTRRAVEQAEPGAVVLLHDIHPSTVEAVPGIVQQLTDAGYTFVTVSQLFAGQTLEAGHGYSQRAAG</sequence>
<dbReference type="EMBL" id="CP001618">
    <property type="protein sequence ID" value="ACQ78378.1"/>
    <property type="molecule type" value="Genomic_DNA"/>
</dbReference>
<protein>
    <submittedName>
        <fullName evidence="5">Polysaccharide deacetylase</fullName>
    </submittedName>
</protein>
<keyword evidence="1" id="KW-0479">Metal-binding</keyword>
<organism evidence="5 6">
    <name type="scientific">Beutenbergia cavernae (strain ATCC BAA-8 / DSM 12333 / CCUG 43141 / JCM 11478 / NBRC 16432 / NCIMB 13614 / HKI 0122)</name>
    <dbReference type="NCBI Taxonomy" id="471853"/>
    <lineage>
        <taxon>Bacteria</taxon>
        <taxon>Bacillati</taxon>
        <taxon>Actinomycetota</taxon>
        <taxon>Actinomycetes</taxon>
        <taxon>Micrococcales</taxon>
        <taxon>Beutenbergiaceae</taxon>
        <taxon>Beutenbergia</taxon>
    </lineage>
</organism>
<dbReference type="InterPro" id="IPR050248">
    <property type="entry name" value="Polysacc_deacetylase_ArnD"/>
</dbReference>
<evidence type="ECO:0000256" key="1">
    <source>
        <dbReference type="ARBA" id="ARBA00022723"/>
    </source>
</evidence>
<dbReference type="InterPro" id="IPR011330">
    <property type="entry name" value="Glyco_hydro/deAcase_b/a-brl"/>
</dbReference>
<dbReference type="SUPFAM" id="SSF88713">
    <property type="entry name" value="Glycoside hydrolase/deacetylase"/>
    <property type="match status" value="1"/>
</dbReference>
<dbReference type="Gene3D" id="3.20.20.370">
    <property type="entry name" value="Glycoside hydrolase/deacetylase"/>
    <property type="match status" value="1"/>
</dbReference>
<dbReference type="STRING" id="471853.Bcav_0113"/>
<evidence type="ECO:0000313" key="6">
    <source>
        <dbReference type="Proteomes" id="UP000007962"/>
    </source>
</evidence>
<dbReference type="Pfam" id="PF01522">
    <property type="entry name" value="Polysacc_deac_1"/>
    <property type="match status" value="1"/>
</dbReference>
<dbReference type="GO" id="GO:0005975">
    <property type="term" value="P:carbohydrate metabolic process"/>
    <property type="evidence" value="ECO:0007669"/>
    <property type="project" value="InterPro"/>
</dbReference>
<keyword evidence="6" id="KW-1185">Reference proteome</keyword>
<dbReference type="PANTHER" id="PTHR10587:SF133">
    <property type="entry name" value="CHITIN DEACETYLASE 1-RELATED"/>
    <property type="match status" value="1"/>
</dbReference>
<dbReference type="PROSITE" id="PS51677">
    <property type="entry name" value="NODB"/>
    <property type="match status" value="1"/>
</dbReference>
<dbReference type="InterPro" id="IPR002509">
    <property type="entry name" value="NODB_dom"/>
</dbReference>
<dbReference type="HOGENOM" id="CLU_037608_2_1_11"/>
<dbReference type="PANTHER" id="PTHR10587">
    <property type="entry name" value="GLYCOSYL TRANSFERASE-RELATED"/>
    <property type="match status" value="1"/>
</dbReference>
<feature type="compositionally biased region" description="Low complexity" evidence="3">
    <location>
        <begin position="187"/>
        <end position="203"/>
    </location>
</feature>
<dbReference type="eggNOG" id="COG0726">
    <property type="taxonomic scope" value="Bacteria"/>
</dbReference>
<evidence type="ECO:0000313" key="5">
    <source>
        <dbReference type="EMBL" id="ACQ78378.1"/>
    </source>
</evidence>
<dbReference type="GO" id="GO:0046872">
    <property type="term" value="F:metal ion binding"/>
    <property type="evidence" value="ECO:0007669"/>
    <property type="project" value="UniProtKB-KW"/>
</dbReference>
<evidence type="ECO:0000259" key="4">
    <source>
        <dbReference type="PROSITE" id="PS51677"/>
    </source>
</evidence>
<dbReference type="Proteomes" id="UP000007962">
    <property type="component" value="Chromosome"/>
</dbReference>
<evidence type="ECO:0000256" key="2">
    <source>
        <dbReference type="ARBA" id="ARBA00022801"/>
    </source>
</evidence>
<evidence type="ECO:0000256" key="3">
    <source>
        <dbReference type="SAM" id="MobiDB-lite"/>
    </source>
</evidence>
<dbReference type="KEGG" id="bcv:Bcav_0113"/>
<dbReference type="RefSeq" id="WP_012725158.1">
    <property type="nucleotide sequence ID" value="NC_012669.1"/>
</dbReference>